<dbReference type="Proteomes" id="UP000237144">
    <property type="component" value="Unassembled WGS sequence"/>
</dbReference>
<proteinExistence type="predicted"/>
<reference evidence="1 2" key="1">
    <citation type="journal article" date="2018" name="Front. Microbiol.">
        <title>Prospects for Fungal Bioremediation of Acidic Radioactive Waste Sites: Characterization and Genome Sequence of Rhodotorula taiwanensis MD1149.</title>
        <authorList>
            <person name="Tkavc R."/>
            <person name="Matrosova V.Y."/>
            <person name="Grichenko O.E."/>
            <person name="Gostincar C."/>
            <person name="Volpe R.P."/>
            <person name="Klimenkova P."/>
            <person name="Gaidamakova E.K."/>
            <person name="Zhou C.E."/>
            <person name="Stewart B.J."/>
            <person name="Lyman M.G."/>
            <person name="Malfatti S.A."/>
            <person name="Rubinfeld B."/>
            <person name="Courtot M."/>
            <person name="Singh J."/>
            <person name="Dalgard C.L."/>
            <person name="Hamilton T."/>
            <person name="Frey K.G."/>
            <person name="Gunde-Cimerman N."/>
            <person name="Dugan L."/>
            <person name="Daly M.J."/>
        </authorList>
    </citation>
    <scope>NUCLEOTIDE SEQUENCE [LARGE SCALE GENOMIC DNA]</scope>
    <source>
        <strain evidence="1 2">MD1149</strain>
    </source>
</reference>
<organism evidence="1 2">
    <name type="scientific">Rhodotorula taiwanensis</name>
    <dbReference type="NCBI Taxonomy" id="741276"/>
    <lineage>
        <taxon>Eukaryota</taxon>
        <taxon>Fungi</taxon>
        <taxon>Dikarya</taxon>
        <taxon>Basidiomycota</taxon>
        <taxon>Pucciniomycotina</taxon>
        <taxon>Microbotryomycetes</taxon>
        <taxon>Sporidiobolales</taxon>
        <taxon>Sporidiobolaceae</taxon>
        <taxon>Rhodotorula</taxon>
    </lineage>
</organism>
<accession>A0A2S5B1V9</accession>
<keyword evidence="2" id="KW-1185">Reference proteome</keyword>
<evidence type="ECO:0000313" key="1">
    <source>
        <dbReference type="EMBL" id="POY70746.1"/>
    </source>
</evidence>
<sequence length="105" mass="11152">MYRTAVATLRLTAPRRAFYVSSISAEKDLNHRAGDVLLKGIEKAEAATETVKEAAQPITETVSNLAGQAKTEGKKAAADVEAKSTQVGAEIKGQAKKAKAELERP</sequence>
<protein>
    <submittedName>
        <fullName evidence="1">Uncharacterized protein</fullName>
    </submittedName>
</protein>
<dbReference type="AlphaFoldDB" id="A0A2S5B1V9"/>
<comment type="caution">
    <text evidence="1">The sequence shown here is derived from an EMBL/GenBank/DDBJ whole genome shotgun (WGS) entry which is preliminary data.</text>
</comment>
<name>A0A2S5B1V9_9BASI</name>
<gene>
    <name evidence="1" type="ORF">BMF94_6156</name>
</gene>
<dbReference type="EMBL" id="PJQD01000097">
    <property type="protein sequence ID" value="POY70746.1"/>
    <property type="molecule type" value="Genomic_DNA"/>
</dbReference>
<dbReference type="OrthoDB" id="10597268at2759"/>
<evidence type="ECO:0000313" key="2">
    <source>
        <dbReference type="Proteomes" id="UP000237144"/>
    </source>
</evidence>